<evidence type="ECO:0000313" key="3">
    <source>
        <dbReference type="Proteomes" id="UP001408356"/>
    </source>
</evidence>
<keyword evidence="3" id="KW-1185">Reference proteome</keyword>
<protein>
    <submittedName>
        <fullName evidence="2">Uncharacterized protein</fullName>
    </submittedName>
</protein>
<organism evidence="2 3">
    <name type="scientific">Seiridium unicorne</name>
    <dbReference type="NCBI Taxonomy" id="138068"/>
    <lineage>
        <taxon>Eukaryota</taxon>
        <taxon>Fungi</taxon>
        <taxon>Dikarya</taxon>
        <taxon>Ascomycota</taxon>
        <taxon>Pezizomycotina</taxon>
        <taxon>Sordariomycetes</taxon>
        <taxon>Xylariomycetidae</taxon>
        <taxon>Amphisphaeriales</taxon>
        <taxon>Sporocadaceae</taxon>
        <taxon>Seiridium</taxon>
    </lineage>
</organism>
<feature type="compositionally biased region" description="Basic residues" evidence="1">
    <location>
        <begin position="25"/>
        <end position="36"/>
    </location>
</feature>
<feature type="compositionally biased region" description="Basic and acidic residues" evidence="1">
    <location>
        <begin position="119"/>
        <end position="128"/>
    </location>
</feature>
<comment type="caution">
    <text evidence="2">The sequence shown here is derived from an EMBL/GenBank/DDBJ whole genome shotgun (WGS) entry which is preliminary data.</text>
</comment>
<reference evidence="2 3" key="1">
    <citation type="journal article" date="2024" name="J. Plant Pathol.">
        <title>Sequence and assembly of the genome of Seiridium unicorne, isolate CBS 538.82, causal agent of cypress canker disease.</title>
        <authorList>
            <person name="Scali E."/>
            <person name="Rocca G.D."/>
            <person name="Danti R."/>
            <person name="Garbelotto M."/>
            <person name="Barberini S."/>
            <person name="Baroncelli R."/>
            <person name="Emiliani G."/>
        </authorList>
    </citation>
    <scope>NUCLEOTIDE SEQUENCE [LARGE SCALE GENOMIC DNA]</scope>
    <source>
        <strain evidence="2 3">BM-138-508</strain>
    </source>
</reference>
<gene>
    <name evidence="2" type="ORF">SUNI508_02225</name>
</gene>
<dbReference type="EMBL" id="JARVKF010000429">
    <property type="protein sequence ID" value="KAK9414126.1"/>
    <property type="molecule type" value="Genomic_DNA"/>
</dbReference>
<evidence type="ECO:0000256" key="1">
    <source>
        <dbReference type="SAM" id="MobiDB-lite"/>
    </source>
</evidence>
<sequence>MPCRFPGAAPRPIFSILGAIVRKAGKNGRNHSRRGGRAYGEQDPDADQALHALPALPDLDKARQADANDGISEDGDPSYAQSVRYESPDGAGDKRNDLIDEAEGADNIANAGFDVDEVGNEKGDGRVEENEERDAEQRYAQQVGRRLQRRRHRGERQQAADARHGFE</sequence>
<feature type="compositionally biased region" description="Basic and acidic residues" evidence="1">
    <location>
        <begin position="155"/>
        <end position="167"/>
    </location>
</feature>
<accession>A0ABR2UI38</accession>
<proteinExistence type="predicted"/>
<feature type="compositionally biased region" description="Low complexity" evidence="1">
    <location>
        <begin position="47"/>
        <end position="57"/>
    </location>
</feature>
<name>A0ABR2UI38_9PEZI</name>
<dbReference type="Proteomes" id="UP001408356">
    <property type="component" value="Unassembled WGS sequence"/>
</dbReference>
<feature type="region of interest" description="Disordered" evidence="1">
    <location>
        <begin position="25"/>
        <end position="167"/>
    </location>
</feature>
<evidence type="ECO:0000313" key="2">
    <source>
        <dbReference type="EMBL" id="KAK9414126.1"/>
    </source>
</evidence>